<dbReference type="SUPFAM" id="SSF51206">
    <property type="entry name" value="cAMP-binding domain-like"/>
    <property type="match status" value="1"/>
</dbReference>
<dbReference type="PROSITE" id="PS50042">
    <property type="entry name" value="CNMP_BINDING_3"/>
    <property type="match status" value="1"/>
</dbReference>
<dbReference type="Gene3D" id="2.60.120.10">
    <property type="entry name" value="Jelly Rolls"/>
    <property type="match status" value="1"/>
</dbReference>
<proteinExistence type="predicted"/>
<dbReference type="PANTHER" id="PTHR43065">
    <property type="entry name" value="SENSOR HISTIDINE KINASE"/>
    <property type="match status" value="1"/>
</dbReference>
<dbReference type="Pfam" id="PF02518">
    <property type="entry name" value="HATPase_c"/>
    <property type="match status" value="1"/>
</dbReference>
<dbReference type="InterPro" id="IPR005467">
    <property type="entry name" value="His_kinase_dom"/>
</dbReference>
<dbReference type="SMART" id="SM00100">
    <property type="entry name" value="cNMP"/>
    <property type="match status" value="1"/>
</dbReference>
<keyword evidence="5" id="KW-0418">Kinase</keyword>
<evidence type="ECO:0000259" key="4">
    <source>
        <dbReference type="PROSITE" id="PS50109"/>
    </source>
</evidence>
<dbReference type="InterPro" id="IPR000595">
    <property type="entry name" value="cNMP-bd_dom"/>
</dbReference>
<dbReference type="InterPro" id="IPR014710">
    <property type="entry name" value="RmlC-like_jellyroll"/>
</dbReference>
<evidence type="ECO:0000259" key="3">
    <source>
        <dbReference type="PROSITE" id="PS50042"/>
    </source>
</evidence>
<feature type="domain" description="Cyclic nucleotide-binding" evidence="3">
    <location>
        <begin position="12"/>
        <end position="114"/>
    </location>
</feature>
<dbReference type="Gene3D" id="1.10.287.130">
    <property type="match status" value="1"/>
</dbReference>
<organism evidence="5 6">
    <name type="scientific">Caballeronia calidae</name>
    <dbReference type="NCBI Taxonomy" id="1777139"/>
    <lineage>
        <taxon>Bacteria</taxon>
        <taxon>Pseudomonadati</taxon>
        <taxon>Pseudomonadota</taxon>
        <taxon>Betaproteobacteria</taxon>
        <taxon>Burkholderiales</taxon>
        <taxon>Burkholderiaceae</taxon>
        <taxon>Caballeronia</taxon>
    </lineage>
</organism>
<dbReference type="GO" id="GO:0004673">
    <property type="term" value="F:protein histidine kinase activity"/>
    <property type="evidence" value="ECO:0007669"/>
    <property type="project" value="UniProtKB-EC"/>
</dbReference>
<dbReference type="OrthoDB" id="224978at2"/>
<gene>
    <name evidence="5" type="ORF">AWB78_07059</name>
</gene>
<feature type="domain" description="Histidine kinase" evidence="4">
    <location>
        <begin position="251"/>
        <end position="461"/>
    </location>
</feature>
<dbReference type="Proteomes" id="UP000071859">
    <property type="component" value="Unassembled WGS sequence"/>
</dbReference>
<keyword evidence="6" id="KW-1185">Reference proteome</keyword>
<dbReference type="InterPro" id="IPR004358">
    <property type="entry name" value="Sig_transdc_His_kin-like_C"/>
</dbReference>
<dbReference type="InterPro" id="IPR003594">
    <property type="entry name" value="HATPase_dom"/>
</dbReference>
<dbReference type="PANTHER" id="PTHR43065:SF48">
    <property type="entry name" value="HISTIDINE KINASE"/>
    <property type="match status" value="1"/>
</dbReference>
<comment type="catalytic activity">
    <reaction evidence="1">
        <text>ATP + protein L-histidine = ADP + protein N-phospho-L-histidine.</text>
        <dbReference type="EC" id="2.7.13.3"/>
    </reaction>
</comment>
<dbReference type="EMBL" id="FCOX02000066">
    <property type="protein sequence ID" value="SAL04613.1"/>
    <property type="molecule type" value="Genomic_DNA"/>
</dbReference>
<evidence type="ECO:0000256" key="2">
    <source>
        <dbReference type="ARBA" id="ARBA00012438"/>
    </source>
</evidence>
<accession>A0A158ECW9</accession>
<dbReference type="AlphaFoldDB" id="A0A158ECW9"/>
<dbReference type="PROSITE" id="PS50109">
    <property type="entry name" value="HIS_KIN"/>
    <property type="match status" value="1"/>
</dbReference>
<dbReference type="InterPro" id="IPR018490">
    <property type="entry name" value="cNMP-bd_dom_sf"/>
</dbReference>
<dbReference type="SUPFAM" id="SSF55874">
    <property type="entry name" value="ATPase domain of HSP90 chaperone/DNA topoisomerase II/histidine kinase"/>
    <property type="match status" value="1"/>
</dbReference>
<dbReference type="SMART" id="SM00387">
    <property type="entry name" value="HATPase_c"/>
    <property type="match status" value="1"/>
</dbReference>
<dbReference type="CDD" id="cd00038">
    <property type="entry name" value="CAP_ED"/>
    <property type="match status" value="1"/>
</dbReference>
<protein>
    <recommendedName>
        <fullName evidence="2">histidine kinase</fullName>
        <ecNumber evidence="2">2.7.13.3</ecNumber>
    </recommendedName>
</protein>
<keyword evidence="5" id="KW-0808">Transferase</keyword>
<dbReference type="EC" id="2.7.13.3" evidence="2"/>
<sequence>MIQLEELRAHPLFAELSEALLQWLREQLTEVSFAAGEVLAGEGEKRADFHIVLQGEVAATKLSRGQHIPTARYIAPSFFGAVSLLSGAPAPSTLSAVTDGRLALLPERAFRELLVGSEAFCQLIFHSSFDRLANLEATLRNREKLAALGTLAAGLAHELNNPAAALVRTSDYAVAALARLRAADVDLRNSAIPVEALKILEGLGNRREIANVVSGIDALKQNQAVDALCEWLVAQGVAKPWLQAPCLIGSGILQEELGPLAVVLTKEQFSAAINWLASTLELDALMDDIRVGSLRISEIIRAMKSYSRMDQAPLQEVDIHDGIEDTLIIMQHRLKQGITVQRDYDRSLPQLTVYGSELNQVWTNLIDNAIDATSGRGDIIVRTYREMDEAVVEVTDNGTGIADDVMPHLFEPFFTTKPPGQGMGLSLEISYQTVVNRHRGALLVSSRPGRTTFQVRLPLVVKAGQT</sequence>
<dbReference type="PRINTS" id="PR00344">
    <property type="entry name" value="BCTRLSENSOR"/>
</dbReference>
<name>A0A158ECW9_9BURK</name>
<dbReference type="RefSeq" id="WP_062611117.1">
    <property type="nucleotide sequence ID" value="NZ_FCOX02000066.1"/>
</dbReference>
<dbReference type="InterPro" id="IPR036890">
    <property type="entry name" value="HATPase_C_sf"/>
</dbReference>
<evidence type="ECO:0000256" key="1">
    <source>
        <dbReference type="ARBA" id="ARBA00000085"/>
    </source>
</evidence>
<evidence type="ECO:0000313" key="5">
    <source>
        <dbReference type="EMBL" id="SAL04613.1"/>
    </source>
</evidence>
<dbReference type="Gene3D" id="3.30.565.10">
    <property type="entry name" value="Histidine kinase-like ATPase, C-terminal domain"/>
    <property type="match status" value="1"/>
</dbReference>
<dbReference type="Pfam" id="PF00027">
    <property type="entry name" value="cNMP_binding"/>
    <property type="match status" value="1"/>
</dbReference>
<comment type="caution">
    <text evidence="5">The sequence shown here is derived from an EMBL/GenBank/DDBJ whole genome shotgun (WGS) entry which is preliminary data.</text>
</comment>
<reference evidence="5" key="1">
    <citation type="submission" date="2016-01" db="EMBL/GenBank/DDBJ databases">
        <authorList>
            <person name="Peeters C."/>
        </authorList>
    </citation>
    <scope>NUCLEOTIDE SEQUENCE</scope>
    <source>
        <strain evidence="5">LMG 29321</strain>
    </source>
</reference>
<evidence type="ECO:0000313" key="6">
    <source>
        <dbReference type="Proteomes" id="UP000071859"/>
    </source>
</evidence>